<reference evidence="1 2" key="1">
    <citation type="journal article" date="2006" name="Science">
        <title>The genome of black cottonwood, Populus trichocarpa (Torr. &amp; Gray).</title>
        <authorList>
            <person name="Tuskan G.A."/>
            <person name="Difazio S."/>
            <person name="Jansson S."/>
            <person name="Bohlmann J."/>
            <person name="Grigoriev I."/>
            <person name="Hellsten U."/>
            <person name="Putnam N."/>
            <person name="Ralph S."/>
            <person name="Rombauts S."/>
            <person name="Salamov A."/>
            <person name="Schein J."/>
            <person name="Sterck L."/>
            <person name="Aerts A."/>
            <person name="Bhalerao R.R."/>
            <person name="Bhalerao R.P."/>
            <person name="Blaudez D."/>
            <person name="Boerjan W."/>
            <person name="Brun A."/>
            <person name="Brunner A."/>
            <person name="Busov V."/>
            <person name="Campbell M."/>
            <person name="Carlson J."/>
            <person name="Chalot M."/>
            <person name="Chapman J."/>
            <person name="Chen G.L."/>
            <person name="Cooper D."/>
            <person name="Coutinho P.M."/>
            <person name="Couturier J."/>
            <person name="Covert S."/>
            <person name="Cronk Q."/>
            <person name="Cunningham R."/>
            <person name="Davis J."/>
            <person name="Degroeve S."/>
            <person name="Dejardin A."/>
            <person name="Depamphilis C."/>
            <person name="Detter J."/>
            <person name="Dirks B."/>
            <person name="Dubchak I."/>
            <person name="Duplessis S."/>
            <person name="Ehlting J."/>
            <person name="Ellis B."/>
            <person name="Gendler K."/>
            <person name="Goodstein D."/>
            <person name="Gribskov M."/>
            <person name="Grimwood J."/>
            <person name="Groover A."/>
            <person name="Gunter L."/>
            <person name="Hamberger B."/>
            <person name="Heinze B."/>
            <person name="Helariutta Y."/>
            <person name="Henrissat B."/>
            <person name="Holligan D."/>
            <person name="Holt R."/>
            <person name="Huang W."/>
            <person name="Islam-Faridi N."/>
            <person name="Jones S."/>
            <person name="Jones-Rhoades M."/>
            <person name="Jorgensen R."/>
            <person name="Joshi C."/>
            <person name="Kangasjarvi J."/>
            <person name="Karlsson J."/>
            <person name="Kelleher C."/>
            <person name="Kirkpatrick R."/>
            <person name="Kirst M."/>
            <person name="Kohler A."/>
            <person name="Kalluri U."/>
            <person name="Larimer F."/>
            <person name="Leebens-Mack J."/>
            <person name="Leple J.C."/>
            <person name="Locascio P."/>
            <person name="Lou Y."/>
            <person name="Lucas S."/>
            <person name="Martin F."/>
            <person name="Montanini B."/>
            <person name="Napoli C."/>
            <person name="Nelson D.R."/>
            <person name="Nelson C."/>
            <person name="Nieminen K."/>
            <person name="Nilsson O."/>
            <person name="Pereda V."/>
            <person name="Peter G."/>
            <person name="Philippe R."/>
            <person name="Pilate G."/>
            <person name="Poliakov A."/>
            <person name="Razumovskaya J."/>
            <person name="Richardson P."/>
            <person name="Rinaldi C."/>
            <person name="Ritland K."/>
            <person name="Rouze P."/>
            <person name="Ryaboy D."/>
            <person name="Schmutz J."/>
            <person name="Schrader J."/>
            <person name="Segerman B."/>
            <person name="Shin H."/>
            <person name="Siddiqui A."/>
            <person name="Sterky F."/>
            <person name="Terry A."/>
            <person name="Tsai C.J."/>
            <person name="Uberbacher E."/>
            <person name="Unneberg P."/>
            <person name="Vahala J."/>
            <person name="Wall K."/>
            <person name="Wessler S."/>
            <person name="Yang G."/>
            <person name="Yin T."/>
            <person name="Douglas C."/>
            <person name="Marra M."/>
            <person name="Sandberg G."/>
            <person name="Van de Peer Y."/>
            <person name="Rokhsar D."/>
        </authorList>
    </citation>
    <scope>NUCLEOTIDE SEQUENCE [LARGE SCALE GENOMIC DNA]</scope>
    <source>
        <strain evidence="2">cv. Nisqually</strain>
    </source>
</reference>
<keyword evidence="2" id="KW-1185">Reference proteome</keyword>
<organism evidence="1 2">
    <name type="scientific">Populus trichocarpa</name>
    <name type="common">Western balsam poplar</name>
    <name type="synonym">Populus balsamifera subsp. trichocarpa</name>
    <dbReference type="NCBI Taxonomy" id="3694"/>
    <lineage>
        <taxon>Eukaryota</taxon>
        <taxon>Viridiplantae</taxon>
        <taxon>Streptophyta</taxon>
        <taxon>Embryophyta</taxon>
        <taxon>Tracheophyta</taxon>
        <taxon>Spermatophyta</taxon>
        <taxon>Magnoliopsida</taxon>
        <taxon>eudicotyledons</taxon>
        <taxon>Gunneridae</taxon>
        <taxon>Pentapetalae</taxon>
        <taxon>rosids</taxon>
        <taxon>fabids</taxon>
        <taxon>Malpighiales</taxon>
        <taxon>Salicaceae</taxon>
        <taxon>Saliceae</taxon>
        <taxon>Populus</taxon>
    </lineage>
</organism>
<comment type="caution">
    <text evidence="1">The sequence shown here is derived from an EMBL/GenBank/DDBJ whole genome shotgun (WGS) entry which is preliminary data.</text>
</comment>
<evidence type="ECO:0000313" key="1">
    <source>
        <dbReference type="EMBL" id="KAI9402977.1"/>
    </source>
</evidence>
<evidence type="ECO:0000313" key="2">
    <source>
        <dbReference type="Proteomes" id="UP000006729"/>
    </source>
</evidence>
<proteinExistence type="predicted"/>
<dbReference type="EMBL" id="CM009290">
    <property type="protein sequence ID" value="KAI9402977.1"/>
    <property type="molecule type" value="Genomic_DNA"/>
</dbReference>
<accession>A0ACC0TN62</accession>
<dbReference type="Proteomes" id="UP000006729">
    <property type="component" value="Chromosome 1"/>
</dbReference>
<protein>
    <submittedName>
        <fullName evidence="1">Uncharacterized protein</fullName>
    </submittedName>
</protein>
<name>A0ACC0TN62_POPTR</name>
<sequence length="151" mass="17555">MIFRDIPLSVLNQSPSFILKNINRNRLLLEDDVRHHLPFRWDFQIIKYPGTIIKVTIQQTVERLHTEVMQKEQFHVSICHHQLSVGLNLNTATPSTFLYFTIQGQSQNQSKEIDTADLMAFHLSQEASILRFSGGDHLHELPINVIWQGRI</sequence>
<gene>
    <name evidence="1" type="ORF">POPTR_001G353250v4</name>
</gene>